<feature type="transmembrane region" description="Helical" evidence="2">
    <location>
        <begin position="284"/>
        <end position="303"/>
    </location>
</feature>
<keyword evidence="2" id="KW-0472">Membrane</keyword>
<feature type="transmembrane region" description="Helical" evidence="2">
    <location>
        <begin position="396"/>
        <end position="413"/>
    </location>
</feature>
<accession>A0A7S4UQ26</accession>
<dbReference type="EMBL" id="HBNR01029547">
    <property type="protein sequence ID" value="CAE4583053.1"/>
    <property type="molecule type" value="Transcribed_RNA"/>
</dbReference>
<evidence type="ECO:0008006" key="4">
    <source>
        <dbReference type="Google" id="ProtNLM"/>
    </source>
</evidence>
<sequence length="598" mass="62714">MSSVRPQTVPPLLRSLLAGTVLAWGRAAPERAATAAFLPLPGLPGGDQPAAAWRSATEPPPDQGVGDERWAVTRHADAEAHSEGGTLDGWQRADAEDAPGHGDKAEPKSPPSKGVHRRGAEDAEDHGRASADDANAEAPRDQGMSDLACQQQCGAIRFARSPLDAYLHRLNRGFLEYPHQWVVAAVGLGTGGLCIWNGPRTWRALFTAYIVGLASSIARIEAESWRFDMVSELLLMIQASLATGAAIQSGFDGFQVLFGTAAGFLVCYDSGGWTTVVDEQIPGMALLWYSLGAVLGALALTVWRQLLLVTIGPLTGGFLLSASVECLLARLVGACSGPVARTVCGALPPPGAPWIRVAGELLFLAGPGAMALHGGCAALATLVYKVDSTDEWRLPAALSLVSCVLVAGIGAWVRGDPRWLVGASAIWVLSAALSSHRQLGKLPNRKAKPHTQLAETVGCDGSQFVRQPSAGSYIFVHADYCLGGEVIPVLHGSLPHSASRFADVPPAPGREHPEDEPLAPRREDPEDDRPAPGLQSEEDPELGGSKGARARVVPEGDEGLPAAHGPQQGPRAPGAPRDSQPAPEMLGDPEGGDGRIKE</sequence>
<gene>
    <name evidence="3" type="ORF">AMON00008_LOCUS20143</name>
</gene>
<feature type="compositionally biased region" description="Basic and acidic residues" evidence="1">
    <location>
        <begin position="118"/>
        <end position="131"/>
    </location>
</feature>
<name>A0A7S4UQ26_9DINO</name>
<protein>
    <recommendedName>
        <fullName evidence="4">DUF4203 domain-containing protein</fullName>
    </recommendedName>
</protein>
<feature type="transmembrane region" description="Helical" evidence="2">
    <location>
        <begin position="361"/>
        <end position="384"/>
    </location>
</feature>
<evidence type="ECO:0000256" key="2">
    <source>
        <dbReference type="SAM" id="Phobius"/>
    </source>
</evidence>
<feature type="compositionally biased region" description="Low complexity" evidence="1">
    <location>
        <begin position="561"/>
        <end position="577"/>
    </location>
</feature>
<keyword evidence="2" id="KW-1133">Transmembrane helix</keyword>
<feature type="region of interest" description="Disordered" evidence="1">
    <location>
        <begin position="500"/>
        <end position="598"/>
    </location>
</feature>
<reference evidence="3" key="1">
    <citation type="submission" date="2021-01" db="EMBL/GenBank/DDBJ databases">
        <authorList>
            <person name="Corre E."/>
            <person name="Pelletier E."/>
            <person name="Niang G."/>
            <person name="Scheremetjew M."/>
            <person name="Finn R."/>
            <person name="Kale V."/>
            <person name="Holt S."/>
            <person name="Cochrane G."/>
            <person name="Meng A."/>
            <person name="Brown T."/>
            <person name="Cohen L."/>
        </authorList>
    </citation>
    <scope>NUCLEOTIDE SEQUENCE</scope>
    <source>
        <strain evidence="3">CCMP3105</strain>
    </source>
</reference>
<dbReference type="AlphaFoldDB" id="A0A7S4UQ26"/>
<proteinExistence type="predicted"/>
<organism evidence="3">
    <name type="scientific">Alexandrium monilatum</name>
    <dbReference type="NCBI Taxonomy" id="311494"/>
    <lineage>
        <taxon>Eukaryota</taxon>
        <taxon>Sar</taxon>
        <taxon>Alveolata</taxon>
        <taxon>Dinophyceae</taxon>
        <taxon>Gonyaulacales</taxon>
        <taxon>Pyrocystaceae</taxon>
        <taxon>Alexandrium</taxon>
    </lineage>
</organism>
<evidence type="ECO:0000313" key="3">
    <source>
        <dbReference type="EMBL" id="CAE4583053.1"/>
    </source>
</evidence>
<feature type="compositionally biased region" description="Basic and acidic residues" evidence="1">
    <location>
        <begin position="91"/>
        <end position="107"/>
    </location>
</feature>
<feature type="compositionally biased region" description="Basic and acidic residues" evidence="1">
    <location>
        <begin position="66"/>
        <end position="82"/>
    </location>
</feature>
<evidence type="ECO:0000256" key="1">
    <source>
        <dbReference type="SAM" id="MobiDB-lite"/>
    </source>
</evidence>
<feature type="transmembrane region" description="Helical" evidence="2">
    <location>
        <begin position="181"/>
        <end position="198"/>
    </location>
</feature>
<keyword evidence="2" id="KW-0812">Transmembrane</keyword>
<feature type="region of interest" description="Disordered" evidence="1">
    <location>
        <begin position="46"/>
        <end position="143"/>
    </location>
</feature>
<feature type="compositionally biased region" description="Basic and acidic residues" evidence="1">
    <location>
        <begin position="509"/>
        <end position="530"/>
    </location>
</feature>